<evidence type="ECO:0000256" key="2">
    <source>
        <dbReference type="ARBA" id="ARBA00022723"/>
    </source>
</evidence>
<sequence length="300" mass="32247">MDDDVSLKTITIGSLADGPHVLILGGIHGDEFESMGAIRRLRTIIDPAALRGRVTLVPVVNEAAFLRGERTAEDGLDLARTCPGRADGSITERVASAVSALIREADYLIDLHSGGNTMHFFPTVGYTLHSDSDILNVQRHMAEVFNLPIVWGTTSRLDGRTLSVARDARVPAIYAEYMGGGICDPSGIVAYTNGCLNVVGYLGMIDRKQPAPCTEHVVEDVRDQSGHIQVNYQSPMDGYFSPSVTLMQQVVPGDILGTVTDMLGDRVEEIVSVHGGLVLCLRVFNSVLEGDSLGAVLEID</sequence>
<dbReference type="SUPFAM" id="SSF53187">
    <property type="entry name" value="Zn-dependent exopeptidases"/>
    <property type="match status" value="1"/>
</dbReference>
<dbReference type="PANTHER" id="PTHR37326">
    <property type="entry name" value="BLL3975 PROTEIN"/>
    <property type="match status" value="1"/>
</dbReference>
<keyword evidence="2" id="KW-0479">Metal-binding</keyword>
<proteinExistence type="predicted"/>
<gene>
    <name evidence="6" type="ORF">METZ01_LOCUS106741</name>
</gene>
<dbReference type="InterPro" id="IPR053138">
    <property type="entry name" value="N-alpha-Ac-DABA_deacetylase"/>
</dbReference>
<dbReference type="GO" id="GO:0016788">
    <property type="term" value="F:hydrolase activity, acting on ester bonds"/>
    <property type="evidence" value="ECO:0007669"/>
    <property type="project" value="InterPro"/>
</dbReference>
<dbReference type="Gene3D" id="3.40.630.10">
    <property type="entry name" value="Zn peptidases"/>
    <property type="match status" value="1"/>
</dbReference>
<dbReference type="GO" id="GO:0016811">
    <property type="term" value="F:hydrolase activity, acting on carbon-nitrogen (but not peptide) bonds, in linear amides"/>
    <property type="evidence" value="ECO:0007669"/>
    <property type="project" value="InterPro"/>
</dbReference>
<comment type="cofactor">
    <cofactor evidence="1">
        <name>Zn(2+)</name>
        <dbReference type="ChEBI" id="CHEBI:29105"/>
    </cofactor>
</comment>
<dbReference type="EMBL" id="UINC01012324">
    <property type="protein sequence ID" value="SVA53887.1"/>
    <property type="molecule type" value="Genomic_DNA"/>
</dbReference>
<dbReference type="GO" id="GO:0046872">
    <property type="term" value="F:metal ion binding"/>
    <property type="evidence" value="ECO:0007669"/>
    <property type="project" value="UniProtKB-KW"/>
</dbReference>
<evidence type="ECO:0000256" key="4">
    <source>
        <dbReference type="ARBA" id="ARBA00022833"/>
    </source>
</evidence>
<dbReference type="InterPro" id="IPR055438">
    <property type="entry name" value="AstE_AspA_cat"/>
</dbReference>
<dbReference type="PIRSF" id="PIRSF039012">
    <property type="entry name" value="ASP"/>
    <property type="match status" value="1"/>
</dbReference>
<dbReference type="CDD" id="cd06230">
    <property type="entry name" value="M14_ASTE_ASPA_like"/>
    <property type="match status" value="1"/>
</dbReference>
<dbReference type="AlphaFoldDB" id="A0A381WPK0"/>
<protein>
    <recommendedName>
        <fullName evidence="5">Succinylglutamate desuccinylase/Aspartoacylase catalytic domain-containing protein</fullName>
    </recommendedName>
</protein>
<name>A0A381WPK0_9ZZZZ</name>
<evidence type="ECO:0000313" key="6">
    <source>
        <dbReference type="EMBL" id="SVA53887.1"/>
    </source>
</evidence>
<dbReference type="InterPro" id="IPR043795">
    <property type="entry name" value="N-alpha-Ac-DABA-like"/>
</dbReference>
<evidence type="ECO:0000256" key="1">
    <source>
        <dbReference type="ARBA" id="ARBA00001947"/>
    </source>
</evidence>
<evidence type="ECO:0000259" key="5">
    <source>
        <dbReference type="Pfam" id="PF24827"/>
    </source>
</evidence>
<feature type="domain" description="Succinylglutamate desuccinylase/Aspartoacylase catalytic" evidence="5">
    <location>
        <begin position="17"/>
        <end position="187"/>
    </location>
</feature>
<reference evidence="6" key="1">
    <citation type="submission" date="2018-05" db="EMBL/GenBank/DDBJ databases">
        <authorList>
            <person name="Lanie J.A."/>
            <person name="Ng W.-L."/>
            <person name="Kazmierczak K.M."/>
            <person name="Andrzejewski T.M."/>
            <person name="Davidsen T.M."/>
            <person name="Wayne K.J."/>
            <person name="Tettelin H."/>
            <person name="Glass J.I."/>
            <person name="Rusch D."/>
            <person name="Podicherti R."/>
            <person name="Tsui H.-C.T."/>
            <person name="Winkler M.E."/>
        </authorList>
    </citation>
    <scope>NUCLEOTIDE SEQUENCE</scope>
</reference>
<dbReference type="Pfam" id="PF24827">
    <property type="entry name" value="AstE_AspA_cat"/>
    <property type="match status" value="1"/>
</dbReference>
<evidence type="ECO:0000256" key="3">
    <source>
        <dbReference type="ARBA" id="ARBA00022801"/>
    </source>
</evidence>
<keyword evidence="3" id="KW-0378">Hydrolase</keyword>
<dbReference type="PANTHER" id="PTHR37326:SF1">
    <property type="entry name" value="BLL3975 PROTEIN"/>
    <property type="match status" value="1"/>
</dbReference>
<keyword evidence="4" id="KW-0862">Zinc</keyword>
<accession>A0A381WPK0</accession>
<organism evidence="6">
    <name type="scientific">marine metagenome</name>
    <dbReference type="NCBI Taxonomy" id="408172"/>
    <lineage>
        <taxon>unclassified sequences</taxon>
        <taxon>metagenomes</taxon>
        <taxon>ecological metagenomes</taxon>
    </lineage>
</organism>